<organism evidence="1 2">
    <name type="scientific">Thiospirillum jenense</name>
    <dbReference type="NCBI Taxonomy" id="1653858"/>
    <lineage>
        <taxon>Bacteria</taxon>
        <taxon>Pseudomonadati</taxon>
        <taxon>Pseudomonadota</taxon>
        <taxon>Gammaproteobacteria</taxon>
        <taxon>Chromatiales</taxon>
        <taxon>Chromatiaceae</taxon>
        <taxon>Thiospirillum</taxon>
    </lineage>
</organism>
<dbReference type="SUPFAM" id="SSF54786">
    <property type="entry name" value="YcfA/nrd intein domain"/>
    <property type="match status" value="1"/>
</dbReference>
<dbReference type="RefSeq" id="WP_182583583.1">
    <property type="nucleotide sequence ID" value="NZ_JABVCQ010000011.1"/>
</dbReference>
<evidence type="ECO:0000313" key="2">
    <source>
        <dbReference type="Proteomes" id="UP000548632"/>
    </source>
</evidence>
<proteinExistence type="predicted"/>
<accession>A0A839HFI4</accession>
<comment type="caution">
    <text evidence="1">The sequence shown here is derived from an EMBL/GenBank/DDBJ whole genome shotgun (WGS) entry which is preliminary data.</text>
</comment>
<evidence type="ECO:0000313" key="1">
    <source>
        <dbReference type="EMBL" id="MBB1125958.1"/>
    </source>
</evidence>
<gene>
    <name evidence="1" type="ORF">HUK38_06900</name>
</gene>
<dbReference type="AlphaFoldDB" id="A0A839HFI4"/>
<sequence>MSKHDKRINVLFANPKAVRFEDACRIAEALGFHAQGGRGSHRTYGYQNEPLLLNFQNHDGYIKPYQARQLINMVNKYGASLSIPH</sequence>
<protein>
    <submittedName>
        <fullName evidence="1">Type II toxin-antitoxin system HicA family toxin</fullName>
    </submittedName>
</protein>
<keyword evidence="2" id="KW-1185">Reference proteome</keyword>
<dbReference type="Proteomes" id="UP000548632">
    <property type="component" value="Unassembled WGS sequence"/>
</dbReference>
<dbReference type="EMBL" id="JABVCQ010000011">
    <property type="protein sequence ID" value="MBB1125958.1"/>
    <property type="molecule type" value="Genomic_DNA"/>
</dbReference>
<reference evidence="1 2" key="1">
    <citation type="journal article" date="2020" name="Arch. Microbiol.">
        <title>The genome sequence of the giant phototrophic gammaproteobacterium Thiospirillum jenense gives insight into its physiological properties and phylogenetic relationships.</title>
        <authorList>
            <person name="Imhoff J.F."/>
            <person name="Meyer T.E."/>
            <person name="Kyndt J.A."/>
        </authorList>
    </citation>
    <scope>NUCLEOTIDE SEQUENCE [LARGE SCALE GENOMIC DNA]</scope>
    <source>
        <strain evidence="1 2">DSM 216</strain>
    </source>
</reference>
<name>A0A839HFI4_9GAMM</name>